<sequence length="120" mass="13533">MHSLPCLRKVPHDLAQSINARDLHRNPSRAVPERGIGLEHGTALSLFPLPKPLLRRTAFLQQYILYLKAYQRTANRDHAAWLEQAAPGQKATHCHNRHAAPDILDHTASATTYGRMQEKS</sequence>
<reference evidence="1 2" key="1">
    <citation type="submission" date="2020-08" db="EMBL/GenBank/DDBJ databases">
        <title>Genomic Encyclopedia of Type Strains, Phase IV (KMG-IV): sequencing the most valuable type-strain genomes for metagenomic binning, comparative biology and taxonomic classification.</title>
        <authorList>
            <person name="Goeker M."/>
        </authorList>
    </citation>
    <scope>NUCLEOTIDE SEQUENCE [LARGE SCALE GENOMIC DNA]</scope>
    <source>
        <strain evidence="1 2">DSM 11275</strain>
    </source>
</reference>
<keyword evidence="2" id="KW-1185">Reference proteome</keyword>
<comment type="caution">
    <text evidence="1">The sequence shown here is derived from an EMBL/GenBank/DDBJ whole genome shotgun (WGS) entry which is preliminary data.</text>
</comment>
<proteinExistence type="predicted"/>
<accession>A0A7W8FES5</accession>
<gene>
    <name evidence="1" type="ORF">HNQ38_002217</name>
</gene>
<dbReference type="AlphaFoldDB" id="A0A7W8FES5"/>
<dbReference type="EMBL" id="JACHGO010000006">
    <property type="protein sequence ID" value="MBB5144109.1"/>
    <property type="molecule type" value="Genomic_DNA"/>
</dbReference>
<name>A0A7W8FES5_9BACT</name>
<dbReference type="Proteomes" id="UP000539075">
    <property type="component" value="Unassembled WGS sequence"/>
</dbReference>
<evidence type="ECO:0000313" key="1">
    <source>
        <dbReference type="EMBL" id="MBB5144109.1"/>
    </source>
</evidence>
<evidence type="ECO:0000313" key="2">
    <source>
        <dbReference type="Proteomes" id="UP000539075"/>
    </source>
</evidence>
<protein>
    <submittedName>
        <fullName evidence="1">Uncharacterized protein</fullName>
    </submittedName>
</protein>
<organism evidence="1 2">
    <name type="scientific">Desulfovibrio intestinalis</name>
    <dbReference type="NCBI Taxonomy" id="58621"/>
    <lineage>
        <taxon>Bacteria</taxon>
        <taxon>Pseudomonadati</taxon>
        <taxon>Thermodesulfobacteriota</taxon>
        <taxon>Desulfovibrionia</taxon>
        <taxon>Desulfovibrionales</taxon>
        <taxon>Desulfovibrionaceae</taxon>
        <taxon>Desulfovibrio</taxon>
    </lineage>
</organism>